<dbReference type="InterPro" id="IPR051094">
    <property type="entry name" value="Diverse_Catalytic_Enzymes"/>
</dbReference>
<comment type="catalytic activity">
    <reaction evidence="6">
        <text>P(1),P(4)-bis(5'-adenosyl) tetraphosphate + H2O = 2 ADP + 2 H(+)</text>
        <dbReference type="Rhea" id="RHEA:24252"/>
        <dbReference type="ChEBI" id="CHEBI:15377"/>
        <dbReference type="ChEBI" id="CHEBI:15378"/>
        <dbReference type="ChEBI" id="CHEBI:58141"/>
        <dbReference type="ChEBI" id="CHEBI:456216"/>
        <dbReference type="EC" id="3.6.1.41"/>
    </reaction>
</comment>
<dbReference type="Gene3D" id="1.10.3210.10">
    <property type="entry name" value="Hypothetical protein af1432"/>
    <property type="match status" value="1"/>
</dbReference>
<evidence type="ECO:0000259" key="7">
    <source>
        <dbReference type="PROSITE" id="PS51831"/>
    </source>
</evidence>
<keyword evidence="4" id="KW-0378">Hydrolase</keyword>
<dbReference type="RefSeq" id="WP_172247178.1">
    <property type="nucleotide sequence ID" value="NZ_BMDD01000001.1"/>
</dbReference>
<name>A0ABQ1ZQ11_9BACL</name>
<dbReference type="Pfam" id="PF01966">
    <property type="entry name" value="HD"/>
    <property type="match status" value="1"/>
</dbReference>
<dbReference type="NCBIfam" id="TIGR00488">
    <property type="entry name" value="bis(5'-nucleosyl)-tetraphosphatase (symmetrical) YqeK"/>
    <property type="match status" value="1"/>
</dbReference>
<evidence type="ECO:0000313" key="9">
    <source>
        <dbReference type="Proteomes" id="UP000605427"/>
    </source>
</evidence>
<dbReference type="PROSITE" id="PS51831">
    <property type="entry name" value="HD"/>
    <property type="match status" value="1"/>
</dbReference>
<keyword evidence="5" id="KW-0408">Iron</keyword>
<accession>A0ABQ1ZQ11</accession>
<evidence type="ECO:0000256" key="4">
    <source>
        <dbReference type="ARBA" id="ARBA00022801"/>
    </source>
</evidence>
<evidence type="ECO:0000313" key="8">
    <source>
        <dbReference type="EMBL" id="GGH74667.1"/>
    </source>
</evidence>
<sequence length="206" mass="23172">MRLKREELIEHVSSQMPARRWRHTLGVMQSAIELAERYGADPARAELAAIIHDVAKYWPVQRQAAVIADNGLDADLLNYDAPMWHSEVGAYVAEHEYGIEDREVIDAIRYHTSGRENMTLLDKIVCLADYIEPGRDFPGVDLIREKAQLSLEEGLIAGFDSTLRVLVERGQTIFPTTVLARNDLIRQLAQREQAGQAKPVAENRGG</sequence>
<dbReference type="Proteomes" id="UP000605427">
    <property type="component" value="Unassembled WGS sequence"/>
</dbReference>
<dbReference type="SMART" id="SM00471">
    <property type="entry name" value="HDc"/>
    <property type="match status" value="1"/>
</dbReference>
<dbReference type="InterPro" id="IPR003607">
    <property type="entry name" value="HD/PDEase_dom"/>
</dbReference>
<dbReference type="SUPFAM" id="SSF109604">
    <property type="entry name" value="HD-domain/PDEase-like"/>
    <property type="match status" value="1"/>
</dbReference>
<dbReference type="InterPro" id="IPR006674">
    <property type="entry name" value="HD_domain"/>
</dbReference>
<organism evidence="8 9">
    <name type="scientific">Saccharibacillus endophyticus</name>
    <dbReference type="NCBI Taxonomy" id="2060666"/>
    <lineage>
        <taxon>Bacteria</taxon>
        <taxon>Bacillati</taxon>
        <taxon>Bacillota</taxon>
        <taxon>Bacilli</taxon>
        <taxon>Bacillales</taxon>
        <taxon>Paenibacillaceae</taxon>
        <taxon>Saccharibacillus</taxon>
    </lineage>
</organism>
<protein>
    <recommendedName>
        <fullName evidence="1">bis(5'-nucleosyl)-tetraphosphatase (symmetrical)</fullName>
        <ecNumber evidence="1">3.6.1.41</ecNumber>
    </recommendedName>
</protein>
<keyword evidence="3" id="KW-0547">Nucleotide-binding</keyword>
<comment type="caution">
    <text evidence="8">The sequence shown here is derived from an EMBL/GenBank/DDBJ whole genome shotgun (WGS) entry which is preliminary data.</text>
</comment>
<dbReference type="PANTHER" id="PTHR35795:SF1">
    <property type="entry name" value="BIS(5'-NUCLEOSYL)-TETRAPHOSPHATASE, SYMMETRICAL"/>
    <property type="match status" value="1"/>
</dbReference>
<dbReference type="EC" id="3.6.1.41" evidence="1"/>
<reference evidence="9" key="1">
    <citation type="journal article" date="2019" name="Int. J. Syst. Evol. Microbiol.">
        <title>The Global Catalogue of Microorganisms (GCM) 10K type strain sequencing project: providing services to taxonomists for standard genome sequencing and annotation.</title>
        <authorList>
            <consortium name="The Broad Institute Genomics Platform"/>
            <consortium name="The Broad Institute Genome Sequencing Center for Infectious Disease"/>
            <person name="Wu L."/>
            <person name="Ma J."/>
        </authorList>
    </citation>
    <scope>NUCLEOTIDE SEQUENCE [LARGE SCALE GENOMIC DNA]</scope>
    <source>
        <strain evidence="9">CCM 8702</strain>
    </source>
</reference>
<evidence type="ECO:0000256" key="3">
    <source>
        <dbReference type="ARBA" id="ARBA00022741"/>
    </source>
</evidence>
<dbReference type="CDD" id="cd00077">
    <property type="entry name" value="HDc"/>
    <property type="match status" value="1"/>
</dbReference>
<evidence type="ECO:0000256" key="6">
    <source>
        <dbReference type="ARBA" id="ARBA00049417"/>
    </source>
</evidence>
<evidence type="ECO:0000256" key="5">
    <source>
        <dbReference type="ARBA" id="ARBA00023004"/>
    </source>
</evidence>
<evidence type="ECO:0000256" key="1">
    <source>
        <dbReference type="ARBA" id="ARBA00012506"/>
    </source>
</evidence>
<dbReference type="InterPro" id="IPR005249">
    <property type="entry name" value="YqeK"/>
</dbReference>
<proteinExistence type="predicted"/>
<gene>
    <name evidence="8" type="primary">yqeK</name>
    <name evidence="8" type="ORF">GCM10007362_14990</name>
</gene>
<dbReference type="EMBL" id="BMDD01000001">
    <property type="protein sequence ID" value="GGH74667.1"/>
    <property type="molecule type" value="Genomic_DNA"/>
</dbReference>
<feature type="domain" description="HD" evidence="7">
    <location>
        <begin position="20"/>
        <end position="134"/>
    </location>
</feature>
<evidence type="ECO:0000256" key="2">
    <source>
        <dbReference type="ARBA" id="ARBA00022723"/>
    </source>
</evidence>
<keyword evidence="2" id="KW-0479">Metal-binding</keyword>
<keyword evidence="9" id="KW-1185">Reference proteome</keyword>
<dbReference type="PANTHER" id="PTHR35795">
    <property type="entry name" value="SLR1885 PROTEIN"/>
    <property type="match status" value="1"/>
</dbReference>